<dbReference type="PANTHER" id="PTHR42943">
    <property type="entry name" value="GLUTATHIONE S-TRANSFERASE KAPPA"/>
    <property type="match status" value="1"/>
</dbReference>
<comment type="catalytic activity">
    <reaction evidence="1">
        <text>2-hydroxychromene-2-carboxylate = (3E)-4-(2-hydroxyphenyl)-2-oxobut-3-enoate</text>
        <dbReference type="Rhea" id="RHEA:27401"/>
        <dbReference type="ChEBI" id="CHEBI:59350"/>
        <dbReference type="ChEBI" id="CHEBI:59353"/>
        <dbReference type="EC" id="5.99.1.4"/>
    </reaction>
</comment>
<evidence type="ECO:0000259" key="3">
    <source>
        <dbReference type="Pfam" id="PF01323"/>
    </source>
</evidence>
<dbReference type="PIRSF" id="PIRSF006386">
    <property type="entry name" value="HCCAis_GSTk"/>
    <property type="match status" value="1"/>
</dbReference>
<dbReference type="Pfam" id="PF01323">
    <property type="entry name" value="DSBA"/>
    <property type="match status" value="1"/>
</dbReference>
<gene>
    <name evidence="4" type="ORF">D1114_14405</name>
</gene>
<dbReference type="InterPro" id="IPR036249">
    <property type="entry name" value="Thioredoxin-like_sf"/>
</dbReference>
<evidence type="ECO:0000313" key="4">
    <source>
        <dbReference type="EMBL" id="RHZ93703.1"/>
    </source>
</evidence>
<dbReference type="GO" id="GO:0018845">
    <property type="term" value="F:2-hydroxychromene-2-carboxylate isomerase activity"/>
    <property type="evidence" value="ECO:0007669"/>
    <property type="project" value="UniProtKB-UniRule"/>
</dbReference>
<dbReference type="EC" id="5.99.1.4" evidence="1"/>
<dbReference type="GO" id="GO:1901170">
    <property type="term" value="P:naphthalene catabolic process"/>
    <property type="evidence" value="ECO:0007669"/>
    <property type="project" value="InterPro"/>
</dbReference>
<dbReference type="InterPro" id="IPR001853">
    <property type="entry name" value="DSBA-like_thioredoxin_dom"/>
</dbReference>
<dbReference type="GO" id="GO:0006749">
    <property type="term" value="P:glutathione metabolic process"/>
    <property type="evidence" value="ECO:0007669"/>
    <property type="project" value="TreeGrafter"/>
</dbReference>
<dbReference type="EMBL" id="QWGP01000016">
    <property type="protein sequence ID" value="RHZ93703.1"/>
    <property type="molecule type" value="Genomic_DNA"/>
</dbReference>
<keyword evidence="1 4" id="KW-0413">Isomerase</keyword>
<protein>
    <recommendedName>
        <fullName evidence="1">2-hydroxychromene-2-carboxylate isomerase</fullName>
        <ecNumber evidence="1">5.99.1.4</ecNumber>
    </recommendedName>
</protein>
<dbReference type="InterPro" id="IPR051924">
    <property type="entry name" value="GST_Kappa/NadH"/>
</dbReference>
<evidence type="ECO:0000256" key="2">
    <source>
        <dbReference type="PIRSR" id="PIRSR006386-1"/>
    </source>
</evidence>
<comment type="caution">
    <text evidence="4">The sequence shown here is derived from an EMBL/GenBank/DDBJ whole genome shotgun (WGS) entry which is preliminary data.</text>
</comment>
<name>A0AAX1UIY4_CERSP</name>
<dbReference type="AlphaFoldDB" id="A0AAX1UIY4"/>
<dbReference type="GO" id="GO:0004602">
    <property type="term" value="F:glutathione peroxidase activity"/>
    <property type="evidence" value="ECO:0007669"/>
    <property type="project" value="TreeGrafter"/>
</dbReference>
<dbReference type="RefSeq" id="WP_119000566.1">
    <property type="nucleotide sequence ID" value="NZ_QWGP01000016.1"/>
</dbReference>
<dbReference type="PANTHER" id="PTHR42943:SF2">
    <property type="entry name" value="GLUTATHIONE S-TRANSFERASE KAPPA 1"/>
    <property type="match status" value="1"/>
</dbReference>
<dbReference type="Gene3D" id="3.40.30.10">
    <property type="entry name" value="Glutaredoxin"/>
    <property type="match status" value="1"/>
</dbReference>
<dbReference type="SUPFAM" id="SSF52833">
    <property type="entry name" value="Thioredoxin-like"/>
    <property type="match status" value="1"/>
</dbReference>
<dbReference type="GO" id="GO:0004364">
    <property type="term" value="F:glutathione transferase activity"/>
    <property type="evidence" value="ECO:0007669"/>
    <property type="project" value="TreeGrafter"/>
</dbReference>
<dbReference type="CDD" id="cd03022">
    <property type="entry name" value="DsbA_HCCA_Iso"/>
    <property type="match status" value="1"/>
</dbReference>
<sequence length="199" mass="22250">MNPIEFWFDFSSGYAFFAAPRIEALAAELGRTVLWRPYMLGAAFSVTGARGLSSTPLKRDYAQRDWARIARQRGLTFRPPADHPHVALAATRAFYWIEAQSPDAATAFAQRVFDLYFSDRLDTASPEAVSRLGPEVGLEPEALLAGIADPALKETVRKIGEDAVARGVFGSPFFIVDDEPFWGWDRMEIMTEWVRTGGW</sequence>
<accession>A0AAX1UIY4</accession>
<dbReference type="InterPro" id="IPR014440">
    <property type="entry name" value="HCCAis_GSTk"/>
</dbReference>
<dbReference type="InterPro" id="IPR044087">
    <property type="entry name" value="NahD-like"/>
</dbReference>
<proteinExistence type="inferred from homology"/>
<reference evidence="4 5" key="1">
    <citation type="submission" date="2018-08" db="EMBL/GenBank/DDBJ databases">
        <title>Draft genome sequence of Rhodobacter sphaeroides FY.</title>
        <authorList>
            <person name="Rayyan A."/>
            <person name="Meyer T.E."/>
            <person name="Kyndt J.A."/>
        </authorList>
    </citation>
    <scope>NUCLEOTIDE SEQUENCE [LARGE SCALE GENOMIC DNA]</scope>
    <source>
        <strain evidence="4 5">FY</strain>
    </source>
</reference>
<feature type="domain" description="DSBA-like thioredoxin" evidence="3">
    <location>
        <begin position="4"/>
        <end position="190"/>
    </location>
</feature>
<organism evidence="4 5">
    <name type="scientific">Cereibacter sphaeroides</name>
    <name type="common">Rhodobacter sphaeroides</name>
    <dbReference type="NCBI Taxonomy" id="1063"/>
    <lineage>
        <taxon>Bacteria</taxon>
        <taxon>Pseudomonadati</taxon>
        <taxon>Pseudomonadota</taxon>
        <taxon>Alphaproteobacteria</taxon>
        <taxon>Rhodobacterales</taxon>
        <taxon>Paracoccaceae</taxon>
        <taxon>Cereibacter</taxon>
    </lineage>
</organism>
<evidence type="ECO:0000313" key="5">
    <source>
        <dbReference type="Proteomes" id="UP000266305"/>
    </source>
</evidence>
<feature type="active site" description="Nucleophile" evidence="2">
    <location>
        <position position="12"/>
    </location>
</feature>
<dbReference type="Proteomes" id="UP000266305">
    <property type="component" value="Unassembled WGS sequence"/>
</dbReference>
<evidence type="ECO:0000256" key="1">
    <source>
        <dbReference type="PIRNR" id="PIRNR006386"/>
    </source>
</evidence>
<comment type="similarity">
    <text evidence="1">Belongs to the GST superfamily. NadH family.</text>
</comment>